<evidence type="ECO:0000256" key="5">
    <source>
        <dbReference type="ARBA" id="ARBA00023014"/>
    </source>
</evidence>
<keyword evidence="5" id="KW-0411">Iron-sulfur</keyword>
<dbReference type="GO" id="GO:0016491">
    <property type="term" value="F:oxidoreductase activity"/>
    <property type="evidence" value="ECO:0007669"/>
    <property type="project" value="InterPro"/>
</dbReference>
<accession>A0A2G4YYK4</accession>
<dbReference type="InterPro" id="IPR017938">
    <property type="entry name" value="Riboflavin_synthase-like_b-brl"/>
</dbReference>
<evidence type="ECO:0000256" key="4">
    <source>
        <dbReference type="ARBA" id="ARBA00023004"/>
    </source>
</evidence>
<dbReference type="PROSITE" id="PS51384">
    <property type="entry name" value="FAD_FR"/>
    <property type="match status" value="1"/>
</dbReference>
<dbReference type="Gene3D" id="3.40.50.80">
    <property type="entry name" value="Nucleotide-binding domain of ferredoxin-NADP reductase (FNR) module"/>
    <property type="match status" value="1"/>
</dbReference>
<dbReference type="InterPro" id="IPR050415">
    <property type="entry name" value="MRET"/>
</dbReference>
<dbReference type="PRINTS" id="PR00409">
    <property type="entry name" value="PHDIOXRDTASE"/>
</dbReference>
<sequence length="437" mass="48910">MGHKFAEIAFTETIRILQTEMGSRTGYADMDEGEDYNNLMSTVESNFIAARDSFYMATVSETGWPYVQHRGGPPGFVKVLNANTIGFADYAGNRQYVSTGNLLKNDRISLFFMDYPNRRRLKILGRVSLVPSDDLETLTQLEDDHFRAPVERAFLIKIEAFDWNCPKYITPRYTEEDVEALITPLQKKFDLLRRGDQPSQTLPKVPNEIGAGPLPLVITAIRQEAENIRSYELCHPDGAALPPVKAGAHIQVPVVTSSGDAIWRFYSICSDPAQQNHYRIAVLNQPGGRGGSSALHSEYQVGMRLACYRPDNYFALQSEKHKKGAKAVFIAGGIGITPIRAMVFEAEKNGYAYVLHYAARSNKSSAFTGDFTSLRDRAYIYFSEEDERLDLHRIFAAATADTIHYLCAPPAMLQAARFTAQKMGLKPSSLIFEAFKE</sequence>
<dbReference type="EMBL" id="PDEM01000007">
    <property type="protein sequence ID" value="PHZ86526.1"/>
    <property type="molecule type" value="Genomic_DNA"/>
</dbReference>
<dbReference type="Proteomes" id="UP000229730">
    <property type="component" value="Unassembled WGS sequence"/>
</dbReference>
<evidence type="ECO:0000256" key="3">
    <source>
        <dbReference type="ARBA" id="ARBA00022723"/>
    </source>
</evidence>
<proteinExistence type="predicted"/>
<dbReference type="Gene3D" id="2.40.30.10">
    <property type="entry name" value="Translation factors"/>
    <property type="match status" value="1"/>
</dbReference>
<dbReference type="InParanoid" id="A0A2G4YYK4"/>
<gene>
    <name evidence="7" type="ORF">CRD36_01185</name>
</gene>
<evidence type="ECO:0000259" key="6">
    <source>
        <dbReference type="PROSITE" id="PS51384"/>
    </source>
</evidence>
<evidence type="ECO:0000256" key="1">
    <source>
        <dbReference type="ARBA" id="ARBA00022630"/>
    </source>
</evidence>
<dbReference type="GO" id="GO:0046872">
    <property type="term" value="F:metal ion binding"/>
    <property type="evidence" value="ECO:0007669"/>
    <property type="project" value="UniProtKB-KW"/>
</dbReference>
<comment type="caution">
    <text evidence="7">The sequence shown here is derived from an EMBL/GenBank/DDBJ whole genome shotgun (WGS) entry which is preliminary data.</text>
</comment>
<dbReference type="InterPro" id="IPR017927">
    <property type="entry name" value="FAD-bd_FR_type"/>
</dbReference>
<keyword evidence="1" id="KW-0285">Flavoprotein</keyword>
<reference evidence="7 8" key="1">
    <citation type="submission" date="2017-10" db="EMBL/GenBank/DDBJ databases">
        <title>Frigbacter circumglobatus gen. nov. sp. nov., isolated from sediment cultured in situ.</title>
        <authorList>
            <person name="Zhao Z."/>
        </authorList>
    </citation>
    <scope>NUCLEOTIDE SEQUENCE [LARGE SCALE GENOMIC DNA]</scope>
    <source>
        <strain evidence="7 8">ZYL</strain>
    </source>
</reference>
<keyword evidence="4" id="KW-0408">Iron</keyword>
<evidence type="ECO:0000313" key="7">
    <source>
        <dbReference type="EMBL" id="PHZ86526.1"/>
    </source>
</evidence>
<dbReference type="PANTHER" id="PTHR47354">
    <property type="entry name" value="NADH OXIDOREDUCTASE HCR"/>
    <property type="match status" value="1"/>
</dbReference>
<dbReference type="InterPro" id="IPR008333">
    <property type="entry name" value="Cbr1-like_FAD-bd_dom"/>
</dbReference>
<dbReference type="Gene3D" id="2.30.110.10">
    <property type="entry name" value="Electron Transport, Fmn-binding Protein, Chain A"/>
    <property type="match status" value="1"/>
</dbReference>
<dbReference type="Pfam" id="PF01243">
    <property type="entry name" value="PNPOx_N"/>
    <property type="match status" value="1"/>
</dbReference>
<dbReference type="InterPro" id="IPR012349">
    <property type="entry name" value="Split_barrel_FMN-bd"/>
</dbReference>
<organism evidence="7 8">
    <name type="scientific">Paremcibacter congregatus</name>
    <dbReference type="NCBI Taxonomy" id="2043170"/>
    <lineage>
        <taxon>Bacteria</taxon>
        <taxon>Pseudomonadati</taxon>
        <taxon>Pseudomonadota</taxon>
        <taxon>Alphaproteobacteria</taxon>
        <taxon>Emcibacterales</taxon>
        <taxon>Emcibacteraceae</taxon>
        <taxon>Paremcibacter</taxon>
    </lineage>
</organism>
<dbReference type="RefSeq" id="WP_099470903.1">
    <property type="nucleotide sequence ID" value="NZ_CP041025.1"/>
</dbReference>
<dbReference type="AlphaFoldDB" id="A0A2G4YYK4"/>
<evidence type="ECO:0000313" key="8">
    <source>
        <dbReference type="Proteomes" id="UP000229730"/>
    </source>
</evidence>
<dbReference type="SUPFAM" id="SSF50475">
    <property type="entry name" value="FMN-binding split barrel"/>
    <property type="match status" value="1"/>
</dbReference>
<dbReference type="PANTHER" id="PTHR47354:SF1">
    <property type="entry name" value="CARNITINE MONOOXYGENASE REDUCTASE SUBUNIT"/>
    <property type="match status" value="1"/>
</dbReference>
<protein>
    <submittedName>
        <fullName evidence="7">Pyridoxamine 5'-phosphate oxidase</fullName>
    </submittedName>
</protein>
<dbReference type="SUPFAM" id="SSF63380">
    <property type="entry name" value="Riboflavin synthase domain-like"/>
    <property type="match status" value="1"/>
</dbReference>
<dbReference type="CDD" id="cd06185">
    <property type="entry name" value="PDR_like"/>
    <property type="match status" value="1"/>
</dbReference>
<feature type="domain" description="FAD-binding FR-type" evidence="6">
    <location>
        <begin position="211"/>
        <end position="317"/>
    </location>
</feature>
<keyword evidence="2" id="KW-0001">2Fe-2S</keyword>
<dbReference type="InterPro" id="IPR011576">
    <property type="entry name" value="Pyridox_Oxase_N"/>
</dbReference>
<evidence type="ECO:0000256" key="2">
    <source>
        <dbReference type="ARBA" id="ARBA00022714"/>
    </source>
</evidence>
<dbReference type="Pfam" id="PF00970">
    <property type="entry name" value="FAD_binding_6"/>
    <property type="match status" value="1"/>
</dbReference>
<dbReference type="InterPro" id="IPR039261">
    <property type="entry name" value="FNR_nucleotide-bd"/>
</dbReference>
<dbReference type="SUPFAM" id="SSF52343">
    <property type="entry name" value="Ferredoxin reductase-like, C-terminal NADP-linked domain"/>
    <property type="match status" value="1"/>
</dbReference>
<keyword evidence="8" id="KW-1185">Reference proteome</keyword>
<name>A0A2G4YYK4_9PROT</name>
<dbReference type="OrthoDB" id="9790331at2"/>
<keyword evidence="3" id="KW-0479">Metal-binding</keyword>
<dbReference type="GO" id="GO:0051537">
    <property type="term" value="F:2 iron, 2 sulfur cluster binding"/>
    <property type="evidence" value="ECO:0007669"/>
    <property type="project" value="UniProtKB-KW"/>
</dbReference>